<dbReference type="EC" id="3.5.1.47" evidence="5"/>
<dbReference type="HOGENOM" id="CLU_023257_0_1_9"/>
<keyword evidence="3" id="KW-0464">Manganese</keyword>
<dbReference type="PANTHER" id="PTHR11014:SF63">
    <property type="entry name" value="METALLOPEPTIDASE, PUTATIVE (AFU_ORTHOLOGUE AFUA_6G09600)-RELATED"/>
    <property type="match status" value="1"/>
</dbReference>
<dbReference type="PANTHER" id="PTHR11014">
    <property type="entry name" value="PEPTIDASE M20 FAMILY MEMBER"/>
    <property type="match status" value="1"/>
</dbReference>
<dbReference type="EMBL" id="CP010978">
    <property type="protein sequence ID" value="AJQ25726.1"/>
    <property type="molecule type" value="Genomic_DNA"/>
</dbReference>
<dbReference type="STRING" id="1192197.JBW_00374"/>
<evidence type="ECO:0000256" key="1">
    <source>
        <dbReference type="ARBA" id="ARBA00006153"/>
    </source>
</evidence>
<evidence type="ECO:0000256" key="2">
    <source>
        <dbReference type="ARBA" id="ARBA00022801"/>
    </source>
</evidence>
<dbReference type="InterPro" id="IPR002933">
    <property type="entry name" value="Peptidase_M20"/>
</dbReference>
<dbReference type="CDD" id="cd03886">
    <property type="entry name" value="M20_Acy1"/>
    <property type="match status" value="1"/>
</dbReference>
<dbReference type="Gene3D" id="3.40.630.10">
    <property type="entry name" value="Zn peptidases"/>
    <property type="match status" value="1"/>
</dbReference>
<dbReference type="SUPFAM" id="SSF55031">
    <property type="entry name" value="Bacterial exopeptidase dimerisation domain"/>
    <property type="match status" value="1"/>
</dbReference>
<dbReference type="SUPFAM" id="SSF53187">
    <property type="entry name" value="Zn-dependent exopeptidases"/>
    <property type="match status" value="1"/>
</dbReference>
<dbReference type="Pfam" id="PF07687">
    <property type="entry name" value="M20_dimer"/>
    <property type="match status" value="1"/>
</dbReference>
<dbReference type="InterPro" id="IPR036264">
    <property type="entry name" value="Bact_exopeptidase_dim_dom"/>
</dbReference>
<sequence>MWDHRQEIELQQIVTRLRQDFHRHPELSGKEKRTRETIETFLRNIGVTVQTFVSQYGLCGVIEGDQPGPIIALRADMDALPIIEENNVPYQSLYKGSMHACGHDGHMAILMGTAVMLMKHRHQLKGTVKLIFQPAEEAAPLGGATAMMQEGVLEKVDAIFGLHLWPDIPYGTIGIKSGAFMAASDRFTINILGRGAHAAQPHKGIDSITMSADIIQGFNHIISRQIDPLEVATISIGAIHGGERYNVIAKEVMVEGTIRTLNETTRQEIPRRMAAVLEGITKSQGGDYVFDYQQGYPALRNWKQPTEIVVQAAIKVIGKNNICTDIKPVLGAEDFANYLTKIPGAFFFLGCAKAGEDTPILHNSRFDIDENALLIGSKLLYQIVLEAMKSYKAIGGEIY</sequence>
<dbReference type="OrthoDB" id="9776731at2"/>
<dbReference type="GO" id="GO:0046872">
    <property type="term" value="F:metal ion binding"/>
    <property type="evidence" value="ECO:0007669"/>
    <property type="project" value="UniProtKB-KW"/>
</dbReference>
<feature type="binding site" evidence="3">
    <location>
        <position position="137"/>
    </location>
    <ligand>
        <name>Mn(2+)</name>
        <dbReference type="ChEBI" id="CHEBI:29035"/>
        <label>2</label>
    </ligand>
</feature>
<protein>
    <submittedName>
        <fullName evidence="5">Amidohydrolase</fullName>
        <ecNumber evidence="5">3.5.1.47</ecNumber>
    </submittedName>
</protein>
<proteinExistence type="inferred from homology"/>
<name>I8TN13_9FIRM</name>
<dbReference type="FunFam" id="3.30.70.360:FF:000014">
    <property type="entry name" value="N-acyl-L-amino acid amidohydrolase"/>
    <property type="match status" value="1"/>
</dbReference>
<dbReference type="AlphaFoldDB" id="I8TN13"/>
<gene>
    <name evidence="5" type="ORF">JBW_00374</name>
</gene>
<reference evidence="6" key="2">
    <citation type="submission" date="2015-02" db="EMBL/GenBank/DDBJ databases">
        <title>Complete Genome Sequence of Pelosinus fermentans JBW45.</title>
        <authorList>
            <person name="De Leon K.B."/>
            <person name="Utturkar S.M."/>
            <person name="Camilleri L.B."/>
            <person name="Arkin A.P."/>
            <person name="Fields M.W."/>
            <person name="Brown S.D."/>
            <person name="Wall J.D."/>
        </authorList>
    </citation>
    <scope>NUCLEOTIDE SEQUENCE [LARGE SCALE GENOMIC DNA]</scope>
    <source>
        <strain evidence="6">JBW45</strain>
    </source>
</reference>
<evidence type="ECO:0000313" key="5">
    <source>
        <dbReference type="EMBL" id="AJQ25726.1"/>
    </source>
</evidence>
<dbReference type="RefSeq" id="WP_007961470.1">
    <property type="nucleotide sequence ID" value="NZ_CP010978.1"/>
</dbReference>
<dbReference type="InterPro" id="IPR017439">
    <property type="entry name" value="Amidohydrolase"/>
</dbReference>
<dbReference type="KEGG" id="pft:JBW_00374"/>
<reference evidence="5 6" key="1">
    <citation type="journal article" date="2015" name="Genome Announc.">
        <title>Complete Genome Sequence of Pelosinus fermentans JBW45, a Member of a Remarkably Competitive Group of Negativicutes in the Firmicutes Phylum.</title>
        <authorList>
            <person name="De Leon K.B."/>
            <person name="Utturkar S.M."/>
            <person name="Camilleri L.B."/>
            <person name="Elias D.A."/>
            <person name="Arkin A.P."/>
            <person name="Fields M.W."/>
            <person name="Brown S.D."/>
            <person name="Wall J.D."/>
        </authorList>
    </citation>
    <scope>NUCLEOTIDE SEQUENCE [LARGE SCALE GENOMIC DNA]</scope>
    <source>
        <strain evidence="5 6">JBW45</strain>
    </source>
</reference>
<dbReference type="GO" id="GO:0050118">
    <property type="term" value="F:N-acetyldiaminopimelate deacetylase activity"/>
    <property type="evidence" value="ECO:0007669"/>
    <property type="project" value="UniProtKB-EC"/>
</dbReference>
<organism evidence="5 6">
    <name type="scientific">Pelosinus fermentans JBW45</name>
    <dbReference type="NCBI Taxonomy" id="1192197"/>
    <lineage>
        <taxon>Bacteria</taxon>
        <taxon>Bacillati</taxon>
        <taxon>Bacillota</taxon>
        <taxon>Negativicutes</taxon>
        <taxon>Selenomonadales</taxon>
        <taxon>Sporomusaceae</taxon>
        <taxon>Pelosinus</taxon>
    </lineage>
</organism>
<comment type="cofactor">
    <cofactor evidence="3">
        <name>Mn(2+)</name>
        <dbReference type="ChEBI" id="CHEBI:29035"/>
    </cofactor>
    <text evidence="3">The Mn(2+) ion enhances activity.</text>
</comment>
<dbReference type="Proteomes" id="UP000005361">
    <property type="component" value="Chromosome"/>
</dbReference>
<feature type="binding site" evidence="3">
    <location>
        <position position="103"/>
    </location>
    <ligand>
        <name>Mn(2+)</name>
        <dbReference type="ChEBI" id="CHEBI:29035"/>
        <label>2</label>
    </ligand>
</feature>
<evidence type="ECO:0000259" key="4">
    <source>
        <dbReference type="Pfam" id="PF07687"/>
    </source>
</evidence>
<feature type="binding site" evidence="3">
    <location>
        <position position="101"/>
    </location>
    <ligand>
        <name>Mn(2+)</name>
        <dbReference type="ChEBI" id="CHEBI:29035"/>
        <label>2</label>
    </ligand>
</feature>
<feature type="binding site" evidence="3">
    <location>
        <position position="362"/>
    </location>
    <ligand>
        <name>Mn(2+)</name>
        <dbReference type="ChEBI" id="CHEBI:29035"/>
        <label>2</label>
    </ligand>
</feature>
<keyword evidence="2 5" id="KW-0378">Hydrolase</keyword>
<dbReference type="PIRSF" id="PIRSF005962">
    <property type="entry name" value="Pept_M20D_amidohydro"/>
    <property type="match status" value="1"/>
</dbReference>
<evidence type="ECO:0000313" key="6">
    <source>
        <dbReference type="Proteomes" id="UP000005361"/>
    </source>
</evidence>
<accession>I8TN13</accession>
<dbReference type="Pfam" id="PF01546">
    <property type="entry name" value="Peptidase_M20"/>
    <property type="match status" value="1"/>
</dbReference>
<dbReference type="InterPro" id="IPR011650">
    <property type="entry name" value="Peptidase_M20_dimer"/>
</dbReference>
<feature type="binding site" evidence="3">
    <location>
        <position position="163"/>
    </location>
    <ligand>
        <name>Mn(2+)</name>
        <dbReference type="ChEBI" id="CHEBI:29035"/>
        <label>2</label>
    </ligand>
</feature>
<comment type="similarity">
    <text evidence="1">Belongs to the peptidase M20 family.</text>
</comment>
<dbReference type="NCBIfam" id="TIGR01891">
    <property type="entry name" value="amidohydrolases"/>
    <property type="match status" value="1"/>
</dbReference>
<evidence type="ECO:0000256" key="3">
    <source>
        <dbReference type="PIRSR" id="PIRSR005962-1"/>
    </source>
</evidence>
<keyword evidence="3" id="KW-0479">Metal-binding</keyword>
<feature type="domain" description="Peptidase M20 dimerisation" evidence="4">
    <location>
        <begin position="186"/>
        <end position="279"/>
    </location>
</feature>
<dbReference type="Gene3D" id="3.30.70.360">
    <property type="match status" value="1"/>
</dbReference>